<keyword evidence="10" id="KW-1185">Reference proteome</keyword>
<evidence type="ECO:0000259" key="8">
    <source>
        <dbReference type="Pfam" id="PF01490"/>
    </source>
</evidence>
<gene>
    <name evidence="9" type="primary">AVT1B</name>
    <name evidence="9" type="ORF">CR513_28945</name>
</gene>
<organism evidence="9 10">
    <name type="scientific">Mucuna pruriens</name>
    <name type="common">Velvet bean</name>
    <name type="synonym">Dolichos pruriens</name>
    <dbReference type="NCBI Taxonomy" id="157652"/>
    <lineage>
        <taxon>Eukaryota</taxon>
        <taxon>Viridiplantae</taxon>
        <taxon>Streptophyta</taxon>
        <taxon>Embryophyta</taxon>
        <taxon>Tracheophyta</taxon>
        <taxon>Spermatophyta</taxon>
        <taxon>Magnoliopsida</taxon>
        <taxon>eudicotyledons</taxon>
        <taxon>Gunneridae</taxon>
        <taxon>Pentapetalae</taxon>
        <taxon>rosids</taxon>
        <taxon>fabids</taxon>
        <taxon>Fabales</taxon>
        <taxon>Fabaceae</taxon>
        <taxon>Papilionoideae</taxon>
        <taxon>50 kb inversion clade</taxon>
        <taxon>NPAAA clade</taxon>
        <taxon>indigoferoid/millettioid clade</taxon>
        <taxon>Phaseoleae</taxon>
        <taxon>Mucuna</taxon>
    </lineage>
</organism>
<reference evidence="9" key="1">
    <citation type="submission" date="2018-05" db="EMBL/GenBank/DDBJ databases">
        <title>Draft genome of Mucuna pruriens seed.</title>
        <authorList>
            <person name="Nnadi N.E."/>
            <person name="Vos R."/>
            <person name="Hasami M.H."/>
            <person name="Devisetty U.K."/>
            <person name="Aguiy J.C."/>
        </authorList>
    </citation>
    <scope>NUCLEOTIDE SEQUENCE [LARGE SCALE GENOMIC DNA]</scope>
    <source>
        <strain evidence="9">JCA_2017</strain>
    </source>
</reference>
<sequence>MICWYTTLLLEKCMNKYPQIKSYADIGEVVFRHRGKAVIVTFLYVNLFLVIIELLILKGDNRKKLFPNMNFRFDGLRIDGKKCFILLITLVILPTTWLRSSRVLAYISGFTVFLIHKNSLLNLSVLITSLKELVLGMPLILSNLHNVLHYIYNLSHIIELHLIQLRGNLIYNTILVIWSKIDDDMTCELESRMREFYPQPFFFFTVRKFLG</sequence>
<evidence type="ECO:0000256" key="3">
    <source>
        <dbReference type="ARBA" id="ARBA00022692"/>
    </source>
</evidence>
<protein>
    <submittedName>
        <fullName evidence="9">Amino acid transporter AVT1B</fullName>
    </submittedName>
</protein>
<dbReference type="GO" id="GO:0015179">
    <property type="term" value="F:L-amino acid transmembrane transporter activity"/>
    <property type="evidence" value="ECO:0007669"/>
    <property type="project" value="TreeGrafter"/>
</dbReference>
<evidence type="ECO:0000256" key="1">
    <source>
        <dbReference type="ARBA" id="ARBA00004141"/>
    </source>
</evidence>
<dbReference type="EMBL" id="QJKJ01005697">
    <property type="protein sequence ID" value="RDX89345.1"/>
    <property type="molecule type" value="Genomic_DNA"/>
</dbReference>
<dbReference type="Proteomes" id="UP000257109">
    <property type="component" value="Unassembled WGS sequence"/>
</dbReference>
<evidence type="ECO:0000313" key="10">
    <source>
        <dbReference type="Proteomes" id="UP000257109"/>
    </source>
</evidence>
<evidence type="ECO:0000256" key="2">
    <source>
        <dbReference type="ARBA" id="ARBA00022448"/>
    </source>
</evidence>
<keyword evidence="2" id="KW-0813">Transport</keyword>
<name>A0A371GFL6_MUCPR</name>
<dbReference type="Pfam" id="PF01490">
    <property type="entry name" value="Aa_trans"/>
    <property type="match status" value="1"/>
</dbReference>
<comment type="caution">
    <text evidence="9">The sequence shown here is derived from an EMBL/GenBank/DDBJ whole genome shotgun (WGS) entry which is preliminary data.</text>
</comment>
<dbReference type="OrthoDB" id="655540at2759"/>
<dbReference type="GO" id="GO:0005774">
    <property type="term" value="C:vacuolar membrane"/>
    <property type="evidence" value="ECO:0007669"/>
    <property type="project" value="TreeGrafter"/>
</dbReference>
<evidence type="ECO:0000256" key="7">
    <source>
        <dbReference type="SAM" id="Phobius"/>
    </source>
</evidence>
<accession>A0A371GFL6</accession>
<keyword evidence="5 7" id="KW-1133">Transmembrane helix</keyword>
<keyword evidence="3 7" id="KW-0812">Transmembrane</keyword>
<comment type="subcellular location">
    <subcellularLocation>
        <location evidence="1">Membrane</location>
        <topology evidence="1">Multi-pass membrane protein</topology>
    </subcellularLocation>
</comment>
<keyword evidence="6 7" id="KW-0472">Membrane</keyword>
<evidence type="ECO:0000313" key="9">
    <source>
        <dbReference type="EMBL" id="RDX89345.1"/>
    </source>
</evidence>
<dbReference type="PANTHER" id="PTHR22950">
    <property type="entry name" value="AMINO ACID TRANSPORTER"/>
    <property type="match status" value="1"/>
</dbReference>
<feature type="transmembrane region" description="Helical" evidence="7">
    <location>
        <begin position="78"/>
        <end position="97"/>
    </location>
</feature>
<feature type="domain" description="Amino acid transporter transmembrane" evidence="8">
    <location>
        <begin position="2"/>
        <end position="122"/>
    </location>
</feature>
<evidence type="ECO:0000256" key="5">
    <source>
        <dbReference type="ARBA" id="ARBA00022989"/>
    </source>
</evidence>
<dbReference type="PANTHER" id="PTHR22950:SF698">
    <property type="entry name" value="AMINO ACID TRANSPORTER TRANSMEMBRANE DOMAIN-CONTAINING PROTEIN"/>
    <property type="match status" value="1"/>
</dbReference>
<dbReference type="InterPro" id="IPR013057">
    <property type="entry name" value="AA_transpt_TM"/>
</dbReference>
<feature type="non-terminal residue" evidence="9">
    <location>
        <position position="1"/>
    </location>
</feature>
<evidence type="ECO:0000256" key="4">
    <source>
        <dbReference type="ARBA" id="ARBA00022970"/>
    </source>
</evidence>
<evidence type="ECO:0000256" key="6">
    <source>
        <dbReference type="ARBA" id="ARBA00023136"/>
    </source>
</evidence>
<proteinExistence type="predicted"/>
<keyword evidence="4" id="KW-0029">Amino-acid transport</keyword>
<dbReference type="AlphaFoldDB" id="A0A371GFL6"/>
<feature type="transmembrane region" description="Helical" evidence="7">
    <location>
        <begin position="37"/>
        <end position="57"/>
    </location>
</feature>